<feature type="compositionally biased region" description="Basic and acidic residues" evidence="1">
    <location>
        <begin position="210"/>
        <end position="223"/>
    </location>
</feature>
<dbReference type="Proteomes" id="UP001189429">
    <property type="component" value="Unassembled WGS sequence"/>
</dbReference>
<keyword evidence="3" id="KW-1185">Reference proteome</keyword>
<organism evidence="2 3">
    <name type="scientific">Prorocentrum cordatum</name>
    <dbReference type="NCBI Taxonomy" id="2364126"/>
    <lineage>
        <taxon>Eukaryota</taxon>
        <taxon>Sar</taxon>
        <taxon>Alveolata</taxon>
        <taxon>Dinophyceae</taxon>
        <taxon>Prorocentrales</taxon>
        <taxon>Prorocentraceae</taxon>
        <taxon>Prorocentrum</taxon>
    </lineage>
</organism>
<evidence type="ECO:0000256" key="1">
    <source>
        <dbReference type="SAM" id="MobiDB-lite"/>
    </source>
</evidence>
<accession>A0ABN9TQN9</accession>
<comment type="caution">
    <text evidence="2">The sequence shown here is derived from an EMBL/GenBank/DDBJ whole genome shotgun (WGS) entry which is preliminary data.</text>
</comment>
<evidence type="ECO:0000313" key="3">
    <source>
        <dbReference type="Proteomes" id="UP001189429"/>
    </source>
</evidence>
<feature type="non-terminal residue" evidence="2">
    <location>
        <position position="1"/>
    </location>
</feature>
<evidence type="ECO:0000313" key="2">
    <source>
        <dbReference type="EMBL" id="CAK0848088.1"/>
    </source>
</evidence>
<reference evidence="2" key="1">
    <citation type="submission" date="2023-10" db="EMBL/GenBank/DDBJ databases">
        <authorList>
            <person name="Chen Y."/>
            <person name="Shah S."/>
            <person name="Dougan E. K."/>
            <person name="Thang M."/>
            <person name="Chan C."/>
        </authorList>
    </citation>
    <scope>NUCLEOTIDE SEQUENCE [LARGE SCALE GENOMIC DNA]</scope>
</reference>
<protein>
    <submittedName>
        <fullName evidence="2">Uncharacterized protein</fullName>
    </submittedName>
</protein>
<dbReference type="EMBL" id="CAUYUJ010014949">
    <property type="protein sequence ID" value="CAK0848088.1"/>
    <property type="molecule type" value="Genomic_DNA"/>
</dbReference>
<feature type="region of interest" description="Disordered" evidence="1">
    <location>
        <begin position="187"/>
        <end position="223"/>
    </location>
</feature>
<feature type="compositionally biased region" description="Basic residues" evidence="1">
    <location>
        <begin position="199"/>
        <end position="209"/>
    </location>
</feature>
<name>A0ABN9TQN9_9DINO</name>
<proteinExistence type="predicted"/>
<sequence>DSLPTQRRNALTIKYEGCSLEEYSMYNDSLHVPANAKSKGMHDTRSNVHRGLTLAPTDSWEIELCMGIVLNLVILPLFSEVKKLGRSLIVFKVHKSPAVCEIFFMPRDTVHATYHERMPKTLEWVDLYCCDVEVAFWAELYQPNPSGRKSKSSYLTDELCGGFGSRCSLASKLEDTHFQRMETQLNATQEESEELARKAAMRRQKKHAQKERQKAKRAEEKGEQKAAEAALKAAEEERQAKELRAARIAAPALHGVDWGQTLSAPGSRGGANRIAAPALHGVDWGAMRGKDCAAVPSPDVSDSESD</sequence>
<gene>
    <name evidence="2" type="ORF">PCOR1329_LOCUS41114</name>
</gene>